<accession>A0A2W6PMR5</accession>
<dbReference type="InterPro" id="IPR005479">
    <property type="entry name" value="CPAse_ATP-bd"/>
</dbReference>
<organism evidence="2 3">
    <name type="scientific">Helicobacter valdiviensis</name>
    <dbReference type="NCBI Taxonomy" id="1458358"/>
    <lineage>
        <taxon>Bacteria</taxon>
        <taxon>Pseudomonadati</taxon>
        <taxon>Campylobacterota</taxon>
        <taxon>Epsilonproteobacteria</taxon>
        <taxon>Campylobacterales</taxon>
        <taxon>Helicobacteraceae</taxon>
        <taxon>Helicobacter</taxon>
    </lineage>
</organism>
<evidence type="ECO:0000259" key="1">
    <source>
        <dbReference type="PROSITE" id="PS00867"/>
    </source>
</evidence>
<sequence>MKILLSGARSPVVLEWIEIFKNHEIILLDFSLFALCFHSHKNLKKLILPSPKLDFYHFKNEIFKLFLEMDFVIANCEEIFYFAMARDDFLRHFPNSKIQFFFCESKLLFNLHNKYQFFSFLPQTTNICFPKTKIIQNKFELTKIKNLDAYILKPVFSRFGAKVIREIGKKDIENLELNSLYPYVLQEKLKGLNLCNYGIFHQGKLLVHSLYIPKYLINNSAGSYFTPIKDENLLKISFDFMVKFGEMHNLNGQFAFDFILQNNCLHVLECNPRATSGLHLVAKNIKFEKDFQTINTKISNPNYRIGISLFVFFSLKSLKEGKFLKLLKDYQNAKDILDKIPIKASFISLFGLFYTAFKHKIKLSDASTFDIEFNGRLDERNLDFCYTQTFSQKFIQSFSIPSETCIRNLYVDFKTYKQVYKNHTITFLLSKNTKNTPNTFNASLYGLIIQYAKDEINKLNSKFLRFISFMLIYFFTPIVRYIDRLIFIDNYFFSTNLFENYYEDEEFLHTCLENLLAQLKTSKEAIAFRSVNAIQNPRLFNFLKKQDFYPIITRQIYYMNDFSLLEQSRDYKKDKKLLEQKEFYFKKADKNSDFNRIKELYDMLYLQKYSTHNIQFQAHYIQKMCENNLIEIYILYEEENIVGFLSFLENEVSLTIPFIGYDLNNKKPLYRILQAFILETAKRKNKFLNKSSGASFFKTSRRMQPCFEYTFVYAKHLNPFKQICFKILSFISIKFYGKILKHFKF</sequence>
<keyword evidence="3" id="KW-1185">Reference proteome</keyword>
<name>A0A2W6PMR5_9HELI</name>
<dbReference type="EMBL" id="NBIU01000016">
    <property type="protein sequence ID" value="PZT47993.1"/>
    <property type="molecule type" value="Genomic_DNA"/>
</dbReference>
<dbReference type="Proteomes" id="UP000249746">
    <property type="component" value="Unassembled WGS sequence"/>
</dbReference>
<dbReference type="AlphaFoldDB" id="A0A2W6PMR5"/>
<comment type="caution">
    <text evidence="2">The sequence shown here is derived from an EMBL/GenBank/DDBJ whole genome shotgun (WGS) entry which is preliminary data.</text>
</comment>
<dbReference type="PROSITE" id="PS00867">
    <property type="entry name" value="CPSASE_2"/>
    <property type="match status" value="1"/>
</dbReference>
<feature type="domain" description="Carbamoyl phosphate synthase ATP-binding" evidence="1">
    <location>
        <begin position="267"/>
        <end position="274"/>
    </location>
</feature>
<reference evidence="2 3" key="1">
    <citation type="submission" date="2017-03" db="EMBL/GenBank/DDBJ databases">
        <title>Genomic and clinical evidence uncovers the enterohepatic species Helicobacter valdiviensis as a potential human intestinal pathogen.</title>
        <authorList>
            <person name="Fresia P."/>
            <person name="Jara R."/>
            <person name="Sierra R."/>
            <person name="Ferres I."/>
            <person name="Greif G."/>
            <person name="Iraola G."/>
            <person name="Collado L."/>
        </authorList>
    </citation>
    <scope>NUCLEOTIDE SEQUENCE [LARGE SCALE GENOMIC DNA]</scope>
    <source>
        <strain evidence="2 3">WBE14</strain>
    </source>
</reference>
<dbReference type="InterPro" id="IPR003806">
    <property type="entry name" value="ATP-grasp_PylC-type"/>
</dbReference>
<dbReference type="Pfam" id="PF02655">
    <property type="entry name" value="ATP-grasp_3"/>
    <property type="match status" value="1"/>
</dbReference>
<dbReference type="OrthoDB" id="9809725at2"/>
<gene>
    <name evidence="2" type="ORF">B6S12_06285</name>
</gene>
<dbReference type="GO" id="GO:0005524">
    <property type="term" value="F:ATP binding"/>
    <property type="evidence" value="ECO:0007669"/>
    <property type="project" value="InterPro"/>
</dbReference>
<proteinExistence type="predicted"/>
<evidence type="ECO:0000313" key="3">
    <source>
        <dbReference type="Proteomes" id="UP000249746"/>
    </source>
</evidence>
<dbReference type="SUPFAM" id="SSF56059">
    <property type="entry name" value="Glutathione synthetase ATP-binding domain-like"/>
    <property type="match status" value="1"/>
</dbReference>
<evidence type="ECO:0000313" key="2">
    <source>
        <dbReference type="EMBL" id="PZT47993.1"/>
    </source>
</evidence>
<dbReference type="GO" id="GO:0046872">
    <property type="term" value="F:metal ion binding"/>
    <property type="evidence" value="ECO:0007669"/>
    <property type="project" value="InterPro"/>
</dbReference>
<protein>
    <recommendedName>
        <fullName evidence="1">Carbamoyl phosphate synthase ATP-binding domain-containing protein</fullName>
    </recommendedName>
</protein>
<dbReference type="RefSeq" id="WP_111229961.1">
    <property type="nucleotide sequence ID" value="NZ_NBIU01000016.1"/>
</dbReference>